<proteinExistence type="predicted"/>
<keyword evidence="3" id="KW-0496">Mitochondrion</keyword>
<dbReference type="EMBL" id="MH252534">
    <property type="protein sequence ID" value="AWJ63924.1"/>
    <property type="molecule type" value="Genomic_DNA"/>
</dbReference>
<protein>
    <submittedName>
        <fullName evidence="3">LAGLIDADG endonuclease</fullName>
    </submittedName>
</protein>
<comment type="function">
    <text evidence="1">Mitochondrial DNA endonuclease involved in intron homing.</text>
</comment>
<dbReference type="Gene3D" id="3.10.28.10">
    <property type="entry name" value="Homing endonucleases"/>
    <property type="match status" value="1"/>
</dbReference>
<accession>A0A2S1WBH3</accession>
<dbReference type="GeneID" id="36953302"/>
<geneLocation type="mitochondrion" evidence="3"/>
<sequence length="128" mass="14517">MSSASHYNKSNFNTSVNRLQYLRLSTLPINSKEILDNYTKGKLPIKLLNSSYFSPWFIVGEAEGNFDSVISQNPKVLPKFRLRLTSKCLDIVLLCAIKIYFGSGSLYLRKETGVFTLEVSSQETIKKI</sequence>
<feature type="domain" description="Homing endonuclease LAGLIDADG" evidence="2">
    <location>
        <begin position="61"/>
        <end position="128"/>
    </location>
</feature>
<organism evidence="3">
    <name type="scientific">Ganoderma leucocontextum</name>
    <dbReference type="NCBI Taxonomy" id="1566825"/>
    <lineage>
        <taxon>Eukaryota</taxon>
        <taxon>Fungi</taxon>
        <taxon>Dikarya</taxon>
        <taxon>Basidiomycota</taxon>
        <taxon>Agaricomycotina</taxon>
        <taxon>Agaricomycetes</taxon>
        <taxon>Polyporales</taxon>
        <taxon>Polyporaceae</taxon>
        <taxon>Ganoderma</taxon>
    </lineage>
</organism>
<keyword evidence="3" id="KW-0255">Endonuclease</keyword>
<keyword evidence="3" id="KW-0540">Nuclease</keyword>
<dbReference type="RefSeq" id="YP_009493129.1">
    <property type="nucleotide sequence ID" value="NC_037937.1"/>
</dbReference>
<dbReference type="Pfam" id="PF00961">
    <property type="entry name" value="LAGLIDADG_1"/>
    <property type="match status" value="1"/>
</dbReference>
<evidence type="ECO:0000259" key="2">
    <source>
        <dbReference type="Pfam" id="PF00961"/>
    </source>
</evidence>
<dbReference type="InterPro" id="IPR027434">
    <property type="entry name" value="Homing_endonucl"/>
</dbReference>
<keyword evidence="3" id="KW-0378">Hydrolase</keyword>
<dbReference type="GO" id="GO:0004519">
    <property type="term" value="F:endonuclease activity"/>
    <property type="evidence" value="ECO:0007669"/>
    <property type="project" value="UniProtKB-KW"/>
</dbReference>
<name>A0A2S1WBH3_9APHY</name>
<dbReference type="InterPro" id="IPR004860">
    <property type="entry name" value="LAGLIDADG_dom"/>
</dbReference>
<dbReference type="SUPFAM" id="SSF55608">
    <property type="entry name" value="Homing endonucleases"/>
    <property type="match status" value="1"/>
</dbReference>
<gene>
    <name evidence="3" type="primary">orf128</name>
</gene>
<evidence type="ECO:0000256" key="1">
    <source>
        <dbReference type="ARBA" id="ARBA00002670"/>
    </source>
</evidence>
<evidence type="ECO:0000313" key="3">
    <source>
        <dbReference type="EMBL" id="AWJ63924.1"/>
    </source>
</evidence>
<reference evidence="3" key="1">
    <citation type="journal article" date="2019" name="Int. J. Biol. Macromol.">
        <title>The complete mitochondrial genomes of five important medicinal Ganoderma species: Features, evolution, and phylogeny.</title>
        <authorList>
            <person name="Li Q."/>
            <person name="Xiang D."/>
            <person name="Wan Y."/>
            <person name="Wu Q."/>
            <person name="Wu X."/>
            <person name="Ma C."/>
            <person name="Song Y."/>
            <person name="Zhao G."/>
            <person name="Huang W."/>
        </authorList>
    </citation>
    <scope>NUCLEOTIDE SEQUENCE</scope>
</reference>
<dbReference type="AlphaFoldDB" id="A0A2S1WBH3"/>